<feature type="domain" description="Pili assembly chaperone N-terminal" evidence="10">
    <location>
        <begin position="24"/>
        <end position="141"/>
    </location>
</feature>
<dbReference type="InterPro" id="IPR001829">
    <property type="entry name" value="Pili_assmbl_chaperone_bac"/>
</dbReference>
<dbReference type="eggNOG" id="COG3121">
    <property type="taxonomic scope" value="Bacteria"/>
</dbReference>
<evidence type="ECO:0000313" key="12">
    <source>
        <dbReference type="EMBL" id="CAX59349.1"/>
    </source>
</evidence>
<keyword evidence="7" id="KW-0393">Immunoglobulin domain</keyword>
<dbReference type="InterPro" id="IPR016147">
    <property type="entry name" value="Pili_assmbl_chaperone_N"/>
</dbReference>
<comment type="subcellular location">
    <subcellularLocation>
        <location evidence="1 8">Periplasm</location>
    </subcellularLocation>
</comment>
<dbReference type="InterPro" id="IPR013783">
    <property type="entry name" value="Ig-like_fold"/>
</dbReference>
<organism evidence="13">
    <name type="scientific">Erwinia billingiae (strain Eb661)</name>
    <dbReference type="NCBI Taxonomy" id="634500"/>
    <lineage>
        <taxon>Bacteria</taxon>
        <taxon>Pseudomonadati</taxon>
        <taxon>Pseudomonadota</taxon>
        <taxon>Gammaproteobacteria</taxon>
        <taxon>Enterobacterales</taxon>
        <taxon>Erwiniaceae</taxon>
        <taxon>Erwinia</taxon>
    </lineage>
</organism>
<evidence type="ECO:0000259" key="10">
    <source>
        <dbReference type="Pfam" id="PF00345"/>
    </source>
</evidence>
<dbReference type="InterPro" id="IPR008962">
    <property type="entry name" value="PapD-like_sf"/>
</dbReference>
<evidence type="ECO:0000256" key="4">
    <source>
        <dbReference type="ARBA" id="ARBA00022729"/>
    </source>
</evidence>
<sequence>MLRKIKTLCLIVGLLAASQAATAGIIVGGTRVIYDSAKKEASVNVSNPEKTTPFLIQSWVENATAENSKPPFIITPPLFRLDAGKENALRIVRTGGQLPEDRESLYWLNIKSIPSTEKSSANQLQISMKTRIKLIYRPAALASHAAEAYKALTFTRQGSQLTVSNPTAYHLAFYSIKVGSAEIKEAGSVAPFSSIKLPLPAGAGSQVSWQTITDFGGITPALSKAL</sequence>
<dbReference type="GeneID" id="90511839"/>
<evidence type="ECO:0000256" key="2">
    <source>
        <dbReference type="ARBA" id="ARBA00007399"/>
    </source>
</evidence>
<dbReference type="InterPro" id="IPR036316">
    <property type="entry name" value="Pili_assmbl_chap_C_dom_sf"/>
</dbReference>
<dbReference type="PRINTS" id="PR00969">
    <property type="entry name" value="CHAPERONPILI"/>
</dbReference>
<dbReference type="PANTHER" id="PTHR30251">
    <property type="entry name" value="PILUS ASSEMBLY CHAPERONE"/>
    <property type="match status" value="1"/>
</dbReference>
<feature type="signal peptide" evidence="9">
    <location>
        <begin position="1"/>
        <end position="23"/>
    </location>
</feature>
<dbReference type="HOGENOM" id="CLU_070768_2_2_6"/>
<dbReference type="KEGG" id="ebi:EbC_18180"/>
<keyword evidence="13" id="KW-1185">Reference proteome</keyword>
<dbReference type="Proteomes" id="UP000008793">
    <property type="component" value="Chromosome"/>
</dbReference>
<dbReference type="InterPro" id="IPR018046">
    <property type="entry name" value="Pili_assmbl_chaperone_CS"/>
</dbReference>
<dbReference type="GO" id="GO:0030288">
    <property type="term" value="C:outer membrane-bounded periplasmic space"/>
    <property type="evidence" value="ECO:0007669"/>
    <property type="project" value="InterPro"/>
</dbReference>
<evidence type="ECO:0000256" key="1">
    <source>
        <dbReference type="ARBA" id="ARBA00004418"/>
    </source>
</evidence>
<evidence type="ECO:0000256" key="9">
    <source>
        <dbReference type="SAM" id="SignalP"/>
    </source>
</evidence>
<name>D8MR92_ERWBE</name>
<feature type="domain" description="Pili assembly chaperone C-terminal" evidence="11">
    <location>
        <begin position="163"/>
        <end position="219"/>
    </location>
</feature>
<evidence type="ECO:0000259" key="11">
    <source>
        <dbReference type="Pfam" id="PF02753"/>
    </source>
</evidence>
<dbReference type="RefSeq" id="WP_013201841.1">
    <property type="nucleotide sequence ID" value="NC_014306.1"/>
</dbReference>
<dbReference type="EMBL" id="FP236843">
    <property type="protein sequence ID" value="CAX59349.1"/>
    <property type="molecule type" value="Genomic_DNA"/>
</dbReference>
<dbReference type="Pfam" id="PF02753">
    <property type="entry name" value="PapD_C"/>
    <property type="match status" value="1"/>
</dbReference>
<dbReference type="AlphaFoldDB" id="D8MR92"/>
<dbReference type="PROSITE" id="PS00635">
    <property type="entry name" value="PILI_CHAPERONE"/>
    <property type="match status" value="1"/>
</dbReference>
<evidence type="ECO:0000313" key="13">
    <source>
        <dbReference type="Proteomes" id="UP000008793"/>
    </source>
</evidence>
<keyword evidence="6 8" id="KW-0143">Chaperone</keyword>
<reference evidence="12 13" key="1">
    <citation type="journal article" date="2010" name="BMC Genomics">
        <title>Genome comparison of the epiphytic bacteria Erwinia billingiae and E. tasmaniensis with the pear pathogen E. pyrifoliae.</title>
        <authorList>
            <person name="Kube M."/>
            <person name="Migdoll A.M."/>
            <person name="Gehring I."/>
            <person name="Heitmann K."/>
            <person name="Mayer Y."/>
            <person name="Kuhl H."/>
            <person name="Knaust F."/>
            <person name="Geider K."/>
            <person name="Reinhardt R."/>
        </authorList>
    </citation>
    <scope>NUCLEOTIDE SEQUENCE [LARGE SCALE GENOMIC DNA]</scope>
    <source>
        <strain evidence="12 13">Eb661</strain>
    </source>
</reference>
<proteinExistence type="inferred from homology"/>
<evidence type="ECO:0000256" key="3">
    <source>
        <dbReference type="ARBA" id="ARBA00022558"/>
    </source>
</evidence>
<keyword evidence="5" id="KW-0574">Periplasm</keyword>
<dbReference type="GO" id="GO:0071555">
    <property type="term" value="P:cell wall organization"/>
    <property type="evidence" value="ECO:0007669"/>
    <property type="project" value="InterPro"/>
</dbReference>
<dbReference type="STRING" id="634500.EbC_18180"/>
<keyword evidence="4 9" id="KW-0732">Signal</keyword>
<gene>
    <name evidence="12" type="ordered locus">EbC_18180</name>
</gene>
<dbReference type="Pfam" id="PF00345">
    <property type="entry name" value="PapD_N"/>
    <property type="match status" value="1"/>
</dbReference>
<comment type="similarity">
    <text evidence="2 8">Belongs to the periplasmic pilus chaperone family.</text>
</comment>
<evidence type="ECO:0000256" key="8">
    <source>
        <dbReference type="RuleBase" id="RU003918"/>
    </source>
</evidence>
<dbReference type="SUPFAM" id="SSF49584">
    <property type="entry name" value="Periplasmic chaperone C-domain"/>
    <property type="match status" value="1"/>
</dbReference>
<keyword evidence="3" id="KW-1029">Fimbrium biogenesis</keyword>
<evidence type="ECO:0000256" key="7">
    <source>
        <dbReference type="ARBA" id="ARBA00023319"/>
    </source>
</evidence>
<dbReference type="InterPro" id="IPR050643">
    <property type="entry name" value="Periplasmic_pilus_chap"/>
</dbReference>
<dbReference type="FunFam" id="2.60.40.10:FF:000458">
    <property type="entry name" value="Molecular chaperone FimC"/>
    <property type="match status" value="1"/>
</dbReference>
<accession>D8MR92</accession>
<evidence type="ECO:0000256" key="5">
    <source>
        <dbReference type="ARBA" id="ARBA00022764"/>
    </source>
</evidence>
<evidence type="ECO:0000256" key="6">
    <source>
        <dbReference type="ARBA" id="ARBA00023186"/>
    </source>
</evidence>
<dbReference type="SUPFAM" id="SSF49354">
    <property type="entry name" value="PapD-like"/>
    <property type="match status" value="1"/>
</dbReference>
<dbReference type="PANTHER" id="PTHR30251:SF9">
    <property type="entry name" value="CHAPERONE PROTEIN CAF1M"/>
    <property type="match status" value="1"/>
</dbReference>
<protein>
    <submittedName>
        <fullName evidence="12">Chaperone protein FimC</fullName>
    </submittedName>
</protein>
<feature type="chain" id="PRO_5003118056" evidence="9">
    <location>
        <begin position="24"/>
        <end position="226"/>
    </location>
</feature>
<dbReference type="InterPro" id="IPR016148">
    <property type="entry name" value="Pili_assmbl_chaperone_C"/>
</dbReference>
<dbReference type="Gene3D" id="2.60.40.10">
    <property type="entry name" value="Immunoglobulins"/>
    <property type="match status" value="2"/>
</dbReference>